<evidence type="ECO:0000313" key="2">
    <source>
        <dbReference type="EMBL" id="KAI9170034.1"/>
    </source>
</evidence>
<evidence type="ECO:0000313" key="3">
    <source>
        <dbReference type="Proteomes" id="UP001064489"/>
    </source>
</evidence>
<feature type="compositionally biased region" description="Polar residues" evidence="1">
    <location>
        <begin position="1"/>
        <end position="30"/>
    </location>
</feature>
<keyword evidence="3" id="KW-1185">Reference proteome</keyword>
<reference evidence="2" key="2">
    <citation type="submission" date="2023-02" db="EMBL/GenBank/DDBJ databases">
        <authorList>
            <person name="Swenson N.G."/>
            <person name="Wegrzyn J.L."/>
            <person name="Mcevoy S.L."/>
        </authorList>
    </citation>
    <scope>NUCLEOTIDE SEQUENCE</scope>
    <source>
        <strain evidence="2">91603</strain>
        <tissue evidence="2">Leaf</tissue>
    </source>
</reference>
<accession>A0AAD5IML4</accession>
<name>A0AAD5IML4_ACENE</name>
<dbReference type="EMBL" id="JAJSOW010000104">
    <property type="protein sequence ID" value="KAI9170034.1"/>
    <property type="molecule type" value="Genomic_DNA"/>
</dbReference>
<protein>
    <submittedName>
        <fullName evidence="2">Uncharacterized protein</fullName>
    </submittedName>
</protein>
<sequence>MSCSTITSMPNFQTSDWQSLDPSTSPTYPQGYSAPEAILPLNTLQQLRSSTLRDPLRNTCSQVKWDGRGVGKAISLQQTGTASSDRQETKKEHSDGRSSRVR</sequence>
<feature type="compositionally biased region" description="Polar residues" evidence="1">
    <location>
        <begin position="75"/>
        <end position="84"/>
    </location>
</feature>
<feature type="compositionally biased region" description="Basic and acidic residues" evidence="1">
    <location>
        <begin position="85"/>
        <end position="102"/>
    </location>
</feature>
<proteinExistence type="predicted"/>
<dbReference type="Proteomes" id="UP001064489">
    <property type="component" value="Chromosome 7"/>
</dbReference>
<reference evidence="2" key="1">
    <citation type="journal article" date="2022" name="Plant J.">
        <title>Strategies of tolerance reflected in two North American maple genomes.</title>
        <authorList>
            <person name="McEvoy S.L."/>
            <person name="Sezen U.U."/>
            <person name="Trouern-Trend A."/>
            <person name="McMahon S.M."/>
            <person name="Schaberg P.G."/>
            <person name="Yang J."/>
            <person name="Wegrzyn J.L."/>
            <person name="Swenson N.G."/>
        </authorList>
    </citation>
    <scope>NUCLEOTIDE SEQUENCE</scope>
    <source>
        <strain evidence="2">91603</strain>
    </source>
</reference>
<evidence type="ECO:0000256" key="1">
    <source>
        <dbReference type="SAM" id="MobiDB-lite"/>
    </source>
</evidence>
<organism evidence="2 3">
    <name type="scientific">Acer negundo</name>
    <name type="common">Box elder</name>
    <dbReference type="NCBI Taxonomy" id="4023"/>
    <lineage>
        <taxon>Eukaryota</taxon>
        <taxon>Viridiplantae</taxon>
        <taxon>Streptophyta</taxon>
        <taxon>Embryophyta</taxon>
        <taxon>Tracheophyta</taxon>
        <taxon>Spermatophyta</taxon>
        <taxon>Magnoliopsida</taxon>
        <taxon>eudicotyledons</taxon>
        <taxon>Gunneridae</taxon>
        <taxon>Pentapetalae</taxon>
        <taxon>rosids</taxon>
        <taxon>malvids</taxon>
        <taxon>Sapindales</taxon>
        <taxon>Sapindaceae</taxon>
        <taxon>Hippocastanoideae</taxon>
        <taxon>Acereae</taxon>
        <taxon>Acer</taxon>
    </lineage>
</organism>
<dbReference type="AlphaFoldDB" id="A0AAD5IML4"/>
<feature type="region of interest" description="Disordered" evidence="1">
    <location>
        <begin position="67"/>
        <end position="102"/>
    </location>
</feature>
<feature type="region of interest" description="Disordered" evidence="1">
    <location>
        <begin position="1"/>
        <end position="34"/>
    </location>
</feature>
<gene>
    <name evidence="2" type="ORF">LWI28_021419</name>
</gene>
<comment type="caution">
    <text evidence="2">The sequence shown here is derived from an EMBL/GenBank/DDBJ whole genome shotgun (WGS) entry which is preliminary data.</text>
</comment>